<reference evidence="1" key="2">
    <citation type="journal article" date="2015" name="Fish Shellfish Immunol.">
        <title>Early steps in the European eel (Anguilla anguilla)-Vibrio vulnificus interaction in the gills: Role of the RtxA13 toxin.</title>
        <authorList>
            <person name="Callol A."/>
            <person name="Pajuelo D."/>
            <person name="Ebbesson L."/>
            <person name="Teles M."/>
            <person name="MacKenzie S."/>
            <person name="Amaro C."/>
        </authorList>
    </citation>
    <scope>NUCLEOTIDE SEQUENCE</scope>
</reference>
<dbReference type="EMBL" id="GBXM01008358">
    <property type="protein sequence ID" value="JAI00220.1"/>
    <property type="molecule type" value="Transcribed_RNA"/>
</dbReference>
<dbReference type="AlphaFoldDB" id="A0A0E9XC30"/>
<name>A0A0E9XC30_ANGAN</name>
<reference evidence="1" key="1">
    <citation type="submission" date="2014-11" db="EMBL/GenBank/DDBJ databases">
        <authorList>
            <person name="Amaro Gonzalez C."/>
        </authorList>
    </citation>
    <scope>NUCLEOTIDE SEQUENCE</scope>
</reference>
<evidence type="ECO:0000313" key="1">
    <source>
        <dbReference type="EMBL" id="JAI00220.1"/>
    </source>
</evidence>
<accession>A0A0E9XC30</accession>
<sequence>MVLPVVSSINTTETKFWLNVLYLSAAAKCFPPTHKKVIRYGGEYHQNHGQMCASAFVFSVCKKAGESYHLNMP</sequence>
<proteinExistence type="predicted"/>
<organism evidence="1">
    <name type="scientific">Anguilla anguilla</name>
    <name type="common">European freshwater eel</name>
    <name type="synonym">Muraena anguilla</name>
    <dbReference type="NCBI Taxonomy" id="7936"/>
    <lineage>
        <taxon>Eukaryota</taxon>
        <taxon>Metazoa</taxon>
        <taxon>Chordata</taxon>
        <taxon>Craniata</taxon>
        <taxon>Vertebrata</taxon>
        <taxon>Euteleostomi</taxon>
        <taxon>Actinopterygii</taxon>
        <taxon>Neopterygii</taxon>
        <taxon>Teleostei</taxon>
        <taxon>Anguilliformes</taxon>
        <taxon>Anguillidae</taxon>
        <taxon>Anguilla</taxon>
    </lineage>
</organism>
<protein>
    <submittedName>
        <fullName evidence="1">Uncharacterized protein</fullName>
    </submittedName>
</protein>